<dbReference type="InterPro" id="IPR036047">
    <property type="entry name" value="F-box-like_dom_sf"/>
</dbReference>
<dbReference type="AlphaFoldDB" id="A0AAD4VGB4"/>
<accession>A0AAD4VGB4</accession>
<dbReference type="CDD" id="cd09917">
    <property type="entry name" value="F-box_SF"/>
    <property type="match status" value="1"/>
</dbReference>
<dbReference type="Pfam" id="PF03478">
    <property type="entry name" value="Beta-prop_KIB1-4"/>
    <property type="match status" value="1"/>
</dbReference>
<sequence length="596" mass="66655">MSNTMGEAISSTVVSGWAWLPSDLLYLIVEKLIQITDYIRLGAVCKNWQSVARHQKHQRLKSCHKQLPMLMVPSKHNRHERRGLYSVAKGKTCSFELHVPYNKRLCDPSLFPNDYEAVALFDSNGTRVAHIKSGDHGWTHIDQTIRFFYGLNQVIGFDDLIYYRGQFLAASREGGVFAINVSKDPTYKPHVSIVVPIVQGIDDQAYLVESSRGDLLLVRKFQSMNYVECFTEILSFKVFKLFSDCGDKIGSERIEEIDSIGNDAFFLGGNNHSICVSALDFPVCHPNSIYFCIDKWVGVAYDEVQEPLGMAVFNFENRKFGTNYYCSSPSQKYMPPSIWILPTMKLDSEDARIANYFDVIAGTSTAGPAYSLPQNLPPETLLPAAILALASVFSLEDREVLAYLITRSMKTTPNISSISAQDPKKKSSKKGPKSTSTSTHQPQMFDCDCFDCYRSYWFKWDSSPNCEPIHQAIEASEDHLANGEKTKKNSDRENAQVSHELAVESSASALLPENDVVLVGSNEKADGVEENDGKVEDLGEEVNLEPPETADDVAMIALTASASNHRGLARKASLDVLGLFKRQFLIFNFFFFTHGI</sequence>
<dbReference type="SUPFAM" id="SSF81383">
    <property type="entry name" value="F-box domain"/>
    <property type="match status" value="1"/>
</dbReference>
<dbReference type="PANTHER" id="PTHR31903:SF4">
    <property type="entry name" value="OS11G0490300 PROTEIN"/>
    <property type="match status" value="1"/>
</dbReference>
<dbReference type="EMBL" id="JAJFAZ020000006">
    <property type="protein sequence ID" value="KAI5324584.1"/>
    <property type="molecule type" value="Genomic_DNA"/>
</dbReference>
<feature type="region of interest" description="Disordered" evidence="1">
    <location>
        <begin position="414"/>
        <end position="440"/>
    </location>
</feature>
<dbReference type="InterPro" id="IPR005174">
    <property type="entry name" value="KIB1-4_b-propeller"/>
</dbReference>
<gene>
    <name evidence="3" type="ORF">L3X38_033657</name>
</gene>
<name>A0AAD4VGB4_PRUDU</name>
<evidence type="ECO:0000313" key="3">
    <source>
        <dbReference type="EMBL" id="KAI5324584.1"/>
    </source>
</evidence>
<evidence type="ECO:0000313" key="4">
    <source>
        <dbReference type="Proteomes" id="UP001054821"/>
    </source>
</evidence>
<evidence type="ECO:0000259" key="2">
    <source>
        <dbReference type="Pfam" id="PF03478"/>
    </source>
</evidence>
<protein>
    <recommendedName>
        <fullName evidence="2">KIB1-4 beta-propeller domain-containing protein</fullName>
    </recommendedName>
</protein>
<reference evidence="3 4" key="1">
    <citation type="journal article" date="2022" name="G3 (Bethesda)">
        <title>Whole-genome sequence and methylome profiling of the almond [Prunus dulcis (Mill.) D.A. Webb] cultivar 'Nonpareil'.</title>
        <authorList>
            <person name="D'Amico-Willman K.M."/>
            <person name="Ouma W.Z."/>
            <person name="Meulia T."/>
            <person name="Sideli G.M."/>
            <person name="Gradziel T.M."/>
            <person name="Fresnedo-Ramirez J."/>
        </authorList>
    </citation>
    <scope>NUCLEOTIDE SEQUENCE [LARGE SCALE GENOMIC DNA]</scope>
    <source>
        <strain evidence="3">Clone GOH B32 T37-40</strain>
    </source>
</reference>
<evidence type="ECO:0000256" key="1">
    <source>
        <dbReference type="SAM" id="MobiDB-lite"/>
    </source>
</evidence>
<dbReference type="PANTHER" id="PTHR31903">
    <property type="entry name" value="F12F1.11-RELATED"/>
    <property type="match status" value="1"/>
</dbReference>
<feature type="domain" description="KIB1-4 beta-propeller" evidence="2">
    <location>
        <begin position="107"/>
        <end position="314"/>
    </location>
</feature>
<dbReference type="Gene3D" id="1.20.1280.50">
    <property type="match status" value="1"/>
</dbReference>
<dbReference type="Proteomes" id="UP001054821">
    <property type="component" value="Chromosome 6"/>
</dbReference>
<keyword evidence="4" id="KW-1185">Reference proteome</keyword>
<organism evidence="3 4">
    <name type="scientific">Prunus dulcis</name>
    <name type="common">Almond</name>
    <name type="synonym">Amygdalus dulcis</name>
    <dbReference type="NCBI Taxonomy" id="3755"/>
    <lineage>
        <taxon>Eukaryota</taxon>
        <taxon>Viridiplantae</taxon>
        <taxon>Streptophyta</taxon>
        <taxon>Embryophyta</taxon>
        <taxon>Tracheophyta</taxon>
        <taxon>Spermatophyta</taxon>
        <taxon>Magnoliopsida</taxon>
        <taxon>eudicotyledons</taxon>
        <taxon>Gunneridae</taxon>
        <taxon>Pentapetalae</taxon>
        <taxon>rosids</taxon>
        <taxon>fabids</taxon>
        <taxon>Rosales</taxon>
        <taxon>Rosaceae</taxon>
        <taxon>Amygdaloideae</taxon>
        <taxon>Amygdaleae</taxon>
        <taxon>Prunus</taxon>
    </lineage>
</organism>
<proteinExistence type="predicted"/>
<comment type="caution">
    <text evidence="3">The sequence shown here is derived from an EMBL/GenBank/DDBJ whole genome shotgun (WGS) entry which is preliminary data.</text>
</comment>